<evidence type="ECO:0008006" key="4">
    <source>
        <dbReference type="Google" id="ProtNLM"/>
    </source>
</evidence>
<reference evidence="3" key="1">
    <citation type="submission" date="2012-10" db="EMBL/GenBank/DDBJ databases">
        <authorList>
            <person name="Sandrine L."/>
        </authorList>
    </citation>
    <scope>NUCLEOTIDE SEQUENCE</scope>
</reference>
<keyword evidence="1" id="KW-1133">Transmembrane helix</keyword>
<dbReference type="SUPFAM" id="SSF103515">
    <property type="entry name" value="Autotransporter"/>
    <property type="match status" value="1"/>
</dbReference>
<accession>S0DF02</accession>
<dbReference type="InterPro" id="IPR036737">
    <property type="entry name" value="OmpA-like_sf"/>
</dbReference>
<dbReference type="InterPro" id="IPR036709">
    <property type="entry name" value="Autotransporte_beta_dom_sf"/>
</dbReference>
<dbReference type="SUPFAM" id="SSF103088">
    <property type="entry name" value="OmpA-like"/>
    <property type="match status" value="1"/>
</dbReference>
<name>S0DF02_9ZZZZ</name>
<proteinExistence type="predicted"/>
<keyword evidence="1" id="KW-0472">Membrane</keyword>
<dbReference type="EMBL" id="HF548276">
    <property type="protein sequence ID" value="CCO20948.1"/>
    <property type="molecule type" value="Genomic_DNA"/>
</dbReference>
<sequence length="596" mass="67323">MSKVLNEIKEEFLQISAGERARIITNEYFDLTEEKLNKGERVPGYLKKSFTEWLHSSDSDNCRDKDWDIMYIFMKTVMVLLFLLPVAVSAQTMQPAAGEDTEMILPRWNIKTNLLYDATATLNLGVEFRTGGKTSLDISGGYNPWTFKNDRKWKHYLVRPEFRWWPKETFRGHFFGVHAHYALYNIGNLPKPPFSEYMNTHRFEGWLAGAGVSYGYRWNFDHRWAMEATVGVGYAYLSYDKFTCGRCGEIIGSEARHYFGPTKVGLNLIYGFGGKKAQKSQPAPVYVPPVAQPAVEPVAPAPVVVREPKFAITFITPEVEAVKARSESGKAYLDFVVGRWEIVPGFRNNSAELRKIHTLIETVKNDPDATITGITIVGYASPEGSWESNLFLSERRAYALKNHIGSVHGLRSGLFTVWGAGEDWAGLDSLVADSYMADKWRILEIIRGTDVFAGRETKLMALAGGYPYRLMLAELYPQLRRSDYRIDYTVVPFTVEKGKEVLRTRPGNLSLCEMFLVANTYEPGSDAFNEVFEIAARVFPDSDIANINAAASALQRRDVTSAARYLGRVKRHNVAYQNNMGVLSWLQGAASDTEKR</sequence>
<evidence type="ECO:0000313" key="2">
    <source>
        <dbReference type="EMBL" id="CCO20948.1"/>
    </source>
</evidence>
<organism evidence="3">
    <name type="scientific">termite gut metagenome</name>
    <dbReference type="NCBI Taxonomy" id="433724"/>
    <lineage>
        <taxon>unclassified sequences</taxon>
        <taxon>metagenomes</taxon>
        <taxon>organismal metagenomes</taxon>
    </lineage>
</organism>
<keyword evidence="1" id="KW-0812">Transmembrane</keyword>
<dbReference type="InterPro" id="IPR021958">
    <property type="entry name" value="DUF3575"/>
</dbReference>
<evidence type="ECO:0000313" key="3">
    <source>
        <dbReference type="EMBL" id="CCO21882.1"/>
    </source>
</evidence>
<reference evidence="3" key="2">
    <citation type="journal article" date="2013" name="Biotechnol. Biofuels">
        <title>Mining for hemicellulases in the fungus-growing termite Pseudacanthotermes militaris using functional metagenomics.</title>
        <authorList>
            <person name="Bastien G."/>
            <person name="Arnal G."/>
            <person name="Bozonnet S."/>
            <person name="Laguerre S."/>
            <person name="Ferreira F."/>
            <person name="Faure R."/>
            <person name="Henrissat B."/>
            <person name="Lefevre F."/>
            <person name="Robe P."/>
            <person name="Bouchez O."/>
            <person name="Noirot C."/>
            <person name="Dumon C."/>
            <person name="O'Donohue M."/>
        </authorList>
    </citation>
    <scope>NUCLEOTIDE SEQUENCE</scope>
</reference>
<protein>
    <recommendedName>
        <fullName evidence="4">DUF3575 domain-containing protein</fullName>
    </recommendedName>
</protein>
<dbReference type="Gene3D" id="3.30.1330.60">
    <property type="entry name" value="OmpA-like domain"/>
    <property type="match status" value="1"/>
</dbReference>
<gene>
    <name evidence="3" type="ORF">BN138_1070</name>
    <name evidence="2" type="ORF">BN138_136</name>
</gene>
<dbReference type="AlphaFoldDB" id="S0DF02"/>
<dbReference type="EMBL" id="HF548333">
    <property type="protein sequence ID" value="CCO21882.1"/>
    <property type="molecule type" value="Genomic_DNA"/>
</dbReference>
<dbReference type="Pfam" id="PF12099">
    <property type="entry name" value="DUF3575"/>
    <property type="match status" value="1"/>
</dbReference>
<evidence type="ECO:0000256" key="1">
    <source>
        <dbReference type="SAM" id="Phobius"/>
    </source>
</evidence>
<feature type="transmembrane region" description="Helical" evidence="1">
    <location>
        <begin position="69"/>
        <end position="88"/>
    </location>
</feature>